<dbReference type="GO" id="GO:0003677">
    <property type="term" value="F:DNA binding"/>
    <property type="evidence" value="ECO:0007669"/>
    <property type="project" value="UniProtKB-UniRule"/>
</dbReference>
<keyword evidence="3" id="KW-0804">Transcription</keyword>
<organism evidence="6 7">
    <name type="scientific">Phytoactinopolyspora alkaliphila</name>
    <dbReference type="NCBI Taxonomy" id="1783498"/>
    <lineage>
        <taxon>Bacteria</taxon>
        <taxon>Bacillati</taxon>
        <taxon>Actinomycetota</taxon>
        <taxon>Actinomycetes</taxon>
        <taxon>Jiangellales</taxon>
        <taxon>Jiangellaceae</taxon>
        <taxon>Phytoactinopolyspora</taxon>
    </lineage>
</organism>
<evidence type="ECO:0000256" key="4">
    <source>
        <dbReference type="PROSITE-ProRule" id="PRU00335"/>
    </source>
</evidence>
<dbReference type="Proteomes" id="UP000469185">
    <property type="component" value="Unassembled WGS sequence"/>
</dbReference>
<dbReference type="SUPFAM" id="SSF48498">
    <property type="entry name" value="Tetracyclin repressor-like, C-terminal domain"/>
    <property type="match status" value="1"/>
</dbReference>
<evidence type="ECO:0000259" key="5">
    <source>
        <dbReference type="PROSITE" id="PS50977"/>
    </source>
</evidence>
<accession>A0A6N9YI67</accession>
<dbReference type="Pfam" id="PF00440">
    <property type="entry name" value="TetR_N"/>
    <property type="match status" value="1"/>
</dbReference>
<protein>
    <submittedName>
        <fullName evidence="6">TetR/AcrR family transcriptional regulator</fullName>
    </submittedName>
</protein>
<evidence type="ECO:0000313" key="7">
    <source>
        <dbReference type="Proteomes" id="UP000469185"/>
    </source>
</evidence>
<dbReference type="InterPro" id="IPR011075">
    <property type="entry name" value="TetR_C"/>
</dbReference>
<gene>
    <name evidence="6" type="ORF">G1H11_05170</name>
</gene>
<name>A0A6N9YI67_9ACTN</name>
<evidence type="ECO:0000256" key="3">
    <source>
        <dbReference type="ARBA" id="ARBA00023163"/>
    </source>
</evidence>
<dbReference type="InterPro" id="IPR009057">
    <property type="entry name" value="Homeodomain-like_sf"/>
</dbReference>
<dbReference type="RefSeq" id="WP_163816669.1">
    <property type="nucleotide sequence ID" value="NZ_JAAGOB010000002.1"/>
</dbReference>
<dbReference type="EMBL" id="JAAGOB010000002">
    <property type="protein sequence ID" value="NED94696.1"/>
    <property type="molecule type" value="Genomic_DNA"/>
</dbReference>
<reference evidence="6 7" key="1">
    <citation type="submission" date="2020-02" db="EMBL/GenBank/DDBJ databases">
        <authorList>
            <person name="Li X.-J."/>
            <person name="Feng X.-M."/>
        </authorList>
    </citation>
    <scope>NUCLEOTIDE SEQUENCE [LARGE SCALE GENOMIC DNA]</scope>
    <source>
        <strain evidence="6 7">CGMCC 4.7225</strain>
    </source>
</reference>
<sequence length="207" mass="22489">MADRGRPRRFDRERALRAAMELFWEHGYEGTSISDLTRAIGINAPSLYAAFECKEALFREAVDLYLTTAGSATDRALSEAPTAREAVEASLRGNAELYATADRPGGCMVVLAAANYSTANREIRDYLMENRRKTVAAIEDRLRRAQSEGELGPDVDTAKVAAFYATVLHGMAIEARDGVPHARLTSTVDAAMDAWPALTGVPSPVLP</sequence>
<dbReference type="Gene3D" id="1.10.357.10">
    <property type="entry name" value="Tetracycline Repressor, domain 2"/>
    <property type="match status" value="1"/>
</dbReference>
<dbReference type="InterPro" id="IPR001647">
    <property type="entry name" value="HTH_TetR"/>
</dbReference>
<evidence type="ECO:0000256" key="1">
    <source>
        <dbReference type="ARBA" id="ARBA00023015"/>
    </source>
</evidence>
<feature type="DNA-binding region" description="H-T-H motif" evidence="4">
    <location>
        <begin position="32"/>
        <end position="51"/>
    </location>
</feature>
<evidence type="ECO:0000256" key="2">
    <source>
        <dbReference type="ARBA" id="ARBA00023125"/>
    </source>
</evidence>
<keyword evidence="1" id="KW-0805">Transcription regulation</keyword>
<feature type="domain" description="HTH tetR-type" evidence="5">
    <location>
        <begin position="9"/>
        <end position="69"/>
    </location>
</feature>
<dbReference type="Pfam" id="PF16925">
    <property type="entry name" value="TetR_C_13"/>
    <property type="match status" value="1"/>
</dbReference>
<dbReference type="PROSITE" id="PS50977">
    <property type="entry name" value="HTH_TETR_2"/>
    <property type="match status" value="1"/>
</dbReference>
<keyword evidence="2 4" id="KW-0238">DNA-binding</keyword>
<proteinExistence type="predicted"/>
<dbReference type="PANTHER" id="PTHR47506">
    <property type="entry name" value="TRANSCRIPTIONAL REGULATORY PROTEIN"/>
    <property type="match status" value="1"/>
</dbReference>
<dbReference type="Gene3D" id="1.10.10.60">
    <property type="entry name" value="Homeodomain-like"/>
    <property type="match status" value="1"/>
</dbReference>
<dbReference type="PANTHER" id="PTHR47506:SF1">
    <property type="entry name" value="HTH-TYPE TRANSCRIPTIONAL REGULATOR YJDC"/>
    <property type="match status" value="1"/>
</dbReference>
<dbReference type="AlphaFoldDB" id="A0A6N9YI67"/>
<comment type="caution">
    <text evidence="6">The sequence shown here is derived from an EMBL/GenBank/DDBJ whole genome shotgun (WGS) entry which is preliminary data.</text>
</comment>
<evidence type="ECO:0000313" key="6">
    <source>
        <dbReference type="EMBL" id="NED94696.1"/>
    </source>
</evidence>
<dbReference type="PRINTS" id="PR00455">
    <property type="entry name" value="HTHTETR"/>
</dbReference>
<dbReference type="InterPro" id="IPR036271">
    <property type="entry name" value="Tet_transcr_reg_TetR-rel_C_sf"/>
</dbReference>
<keyword evidence="7" id="KW-1185">Reference proteome</keyword>
<dbReference type="SUPFAM" id="SSF46689">
    <property type="entry name" value="Homeodomain-like"/>
    <property type="match status" value="1"/>
</dbReference>